<dbReference type="InterPro" id="IPR003877">
    <property type="entry name" value="SPRY_dom"/>
</dbReference>
<accession>A0A0J9X898</accession>
<dbReference type="PROSITE" id="PS50897">
    <property type="entry name" value="CTLH"/>
    <property type="match status" value="1"/>
</dbReference>
<dbReference type="InterPro" id="IPR001870">
    <property type="entry name" value="B30.2/SPRY"/>
</dbReference>
<dbReference type="SMART" id="SM00668">
    <property type="entry name" value="CTLH"/>
    <property type="match status" value="1"/>
</dbReference>
<dbReference type="PROSITE" id="PS50896">
    <property type="entry name" value="LISH"/>
    <property type="match status" value="1"/>
</dbReference>
<dbReference type="EMBL" id="CCBN010000005">
    <property type="protein sequence ID" value="CDO53411.1"/>
    <property type="molecule type" value="Genomic_DNA"/>
</dbReference>
<dbReference type="InterPro" id="IPR006595">
    <property type="entry name" value="CTLH_C"/>
</dbReference>
<sequence length="594" mass="65527">MEAIPSYLRSTAYGQRVKRALQLSSSLLEASSSDINTAAAAAVVSKTAAQTLPTTAGNKDLSVPELPQRWVCRSTDSLVTVSSDGTTIDYKTDSSPGTKEIRTLLTDHPVPASCGVYYYEVELISALHDGMVGIGFYNGEPSSTAGLTKMPGMEAGSWGYHSDDGKVLLFYPPPGIRNNDLPSTMALGPVFGKGDTIGCGIDLIEERIFYTKNGIYLDLVVDDIFLDGSKKGSDTVIPSPSNPRRGKPNINGFFPCVGFKPIVHLQANFGNGGWQGSFSKQQRKEPRQFLFDIDQYVEMKRAKVLDSIRSSDLRLPTLATLSPSASTALLVAKGLQPEEQSKQEEDEKRRLIRRLISSYFAYLGYVDTAKEFDREGTQLFNQPAEEESFLENAEVVNRQRIGKLITNGLIDEALSSLQEFYPEVLEEPDSLVVFKLECCKFIELIRSTITMSHTASTNNTPGAGVGIDGDTEMRDVTPEEDDKLDQAIVYGQQLRNKYKNDKRPFVQTRLSLVFSLLAYQDAAAQDSSLSFLLDVAERVKLSEEVNAKILVSIGKPSIPPLQKLVKQVMAMVWELQDQGTRPDSNLVDVERHFL</sequence>
<dbReference type="InterPro" id="IPR013320">
    <property type="entry name" value="ConA-like_dom_sf"/>
</dbReference>
<dbReference type="InterPro" id="IPR050618">
    <property type="entry name" value="Ubq-SigPath_Reg"/>
</dbReference>
<reference evidence="3" key="1">
    <citation type="submission" date="2014-03" db="EMBL/GenBank/DDBJ databases">
        <authorList>
            <person name="Casaregola S."/>
        </authorList>
    </citation>
    <scope>NUCLEOTIDE SEQUENCE [LARGE SCALE GENOMIC DNA]</scope>
    <source>
        <strain evidence="3">CLIB 918</strain>
    </source>
</reference>
<evidence type="ECO:0008006" key="5">
    <source>
        <dbReference type="Google" id="ProtNLM"/>
    </source>
</evidence>
<dbReference type="Proteomes" id="UP000242525">
    <property type="component" value="Unassembled WGS sequence"/>
</dbReference>
<feature type="domain" description="CTLH" evidence="2">
    <location>
        <begin position="394"/>
        <end position="452"/>
    </location>
</feature>
<dbReference type="InterPro" id="IPR006594">
    <property type="entry name" value="LisH"/>
</dbReference>
<dbReference type="InterPro" id="IPR043136">
    <property type="entry name" value="B30.2/SPRY_sf"/>
</dbReference>
<comment type="caution">
    <text evidence="3">The sequence shown here is derived from an EMBL/GenBank/DDBJ whole genome shotgun (WGS) entry which is preliminary data.</text>
</comment>
<dbReference type="InterPro" id="IPR024964">
    <property type="entry name" value="CTLH/CRA"/>
</dbReference>
<evidence type="ECO:0000313" key="3">
    <source>
        <dbReference type="EMBL" id="CDO53411.1"/>
    </source>
</evidence>
<keyword evidence="4" id="KW-1185">Reference proteome</keyword>
<feature type="domain" description="B30.2/SPRY" evidence="1">
    <location>
        <begin position="48"/>
        <end position="274"/>
    </location>
</feature>
<dbReference type="OrthoDB" id="25503at2759"/>
<evidence type="ECO:0000259" key="1">
    <source>
        <dbReference type="PROSITE" id="PS50188"/>
    </source>
</evidence>
<dbReference type="AlphaFoldDB" id="A0A0J9X898"/>
<dbReference type="InterPro" id="IPR013144">
    <property type="entry name" value="CRA_dom"/>
</dbReference>
<organism evidence="3 4">
    <name type="scientific">Geotrichum candidum</name>
    <name type="common">Oospora lactis</name>
    <name type="synonym">Dipodascus geotrichum</name>
    <dbReference type="NCBI Taxonomy" id="1173061"/>
    <lineage>
        <taxon>Eukaryota</taxon>
        <taxon>Fungi</taxon>
        <taxon>Dikarya</taxon>
        <taxon>Ascomycota</taxon>
        <taxon>Saccharomycotina</taxon>
        <taxon>Dipodascomycetes</taxon>
        <taxon>Dipodascales</taxon>
        <taxon>Dipodascaceae</taxon>
        <taxon>Geotrichum</taxon>
    </lineage>
</organism>
<dbReference type="Gene3D" id="2.60.120.920">
    <property type="match status" value="1"/>
</dbReference>
<gene>
    <name evidence="3" type="ORF">BN980_GECA05s01357g</name>
</gene>
<dbReference type="Pfam" id="PF00622">
    <property type="entry name" value="SPRY"/>
    <property type="match status" value="1"/>
</dbReference>
<dbReference type="SMART" id="SM00757">
    <property type="entry name" value="CRA"/>
    <property type="match status" value="1"/>
</dbReference>
<name>A0A0J9X898_GEOCN</name>
<evidence type="ECO:0000313" key="4">
    <source>
        <dbReference type="Proteomes" id="UP000242525"/>
    </source>
</evidence>
<dbReference type="SUPFAM" id="SSF49899">
    <property type="entry name" value="Concanavalin A-like lectins/glucanases"/>
    <property type="match status" value="1"/>
</dbReference>
<dbReference type="Pfam" id="PF10607">
    <property type="entry name" value="CTLH"/>
    <property type="match status" value="1"/>
</dbReference>
<dbReference type="STRING" id="1173061.A0A0J9X898"/>
<proteinExistence type="predicted"/>
<dbReference type="PANTHER" id="PTHR12864">
    <property type="entry name" value="RAN BINDING PROTEIN 9-RELATED"/>
    <property type="match status" value="1"/>
</dbReference>
<dbReference type="PROSITE" id="PS50188">
    <property type="entry name" value="B302_SPRY"/>
    <property type="match status" value="1"/>
</dbReference>
<protein>
    <recommendedName>
        <fullName evidence="5">B30.2/SPRY domain-containing protein</fullName>
    </recommendedName>
</protein>
<evidence type="ECO:0000259" key="2">
    <source>
        <dbReference type="PROSITE" id="PS50897"/>
    </source>
</evidence>
<dbReference type="SMART" id="SM00449">
    <property type="entry name" value="SPRY"/>
    <property type="match status" value="1"/>
</dbReference>